<protein>
    <submittedName>
        <fullName evidence="2">Uncharacterized protein</fullName>
    </submittedName>
</protein>
<sequence>MLINHPTTHINPKGQYRPRLNSLDCHHITHHPQSHSRHRSRNITVRTHRRRDQSAESLWVKVEDVQTTIDTLPVRIFAASPGPGALTCTNSKIITYRGRKPHEIIANPWDATHKFHQASKTPTTSNVQFQIPESFPTRRYPGNTEHGRIIDRQQQLRTQYSVKQAQQGEQRRMDVCGIVKDYTHCYSKRLRSKLGGSSFKYSKQWPRIT</sequence>
<evidence type="ECO:0000256" key="1">
    <source>
        <dbReference type="SAM" id="MobiDB-lite"/>
    </source>
</evidence>
<keyword evidence="3" id="KW-1185">Reference proteome</keyword>
<comment type="caution">
    <text evidence="2">The sequence shown here is derived from an EMBL/GenBank/DDBJ whole genome shotgun (WGS) entry which is preliminary data.</text>
</comment>
<dbReference type="EMBL" id="SNSC02000005">
    <property type="protein sequence ID" value="TID24048.1"/>
    <property type="molecule type" value="Genomic_DNA"/>
</dbReference>
<evidence type="ECO:0000313" key="3">
    <source>
        <dbReference type="Proteomes" id="UP000298493"/>
    </source>
</evidence>
<evidence type="ECO:0000313" key="2">
    <source>
        <dbReference type="EMBL" id="TID24048.1"/>
    </source>
</evidence>
<proteinExistence type="predicted"/>
<reference evidence="2 3" key="1">
    <citation type="submission" date="2019-04" db="EMBL/GenBank/DDBJ databases">
        <title>High contiguity whole genome sequence and gene annotation resource for two Venturia nashicola isolates.</title>
        <authorList>
            <person name="Prokchorchik M."/>
            <person name="Won K."/>
            <person name="Lee Y."/>
            <person name="Choi E.D."/>
            <person name="Segonzac C."/>
            <person name="Sohn K.H."/>
        </authorList>
    </citation>
    <scope>NUCLEOTIDE SEQUENCE [LARGE SCALE GENOMIC DNA]</scope>
    <source>
        <strain evidence="2 3">PRI2</strain>
    </source>
</reference>
<dbReference type="STRING" id="86259.A0A4Z1P810"/>
<dbReference type="Proteomes" id="UP000298493">
    <property type="component" value="Unassembled WGS sequence"/>
</dbReference>
<feature type="region of interest" description="Disordered" evidence="1">
    <location>
        <begin position="29"/>
        <end position="51"/>
    </location>
</feature>
<gene>
    <name evidence="2" type="ORF">E6O75_ATG02413</name>
</gene>
<accession>A0A4Z1P810</accession>
<name>A0A4Z1P810_9PEZI</name>
<dbReference type="AlphaFoldDB" id="A0A4Z1P810"/>
<organism evidence="2 3">
    <name type="scientific">Venturia nashicola</name>
    <dbReference type="NCBI Taxonomy" id="86259"/>
    <lineage>
        <taxon>Eukaryota</taxon>
        <taxon>Fungi</taxon>
        <taxon>Dikarya</taxon>
        <taxon>Ascomycota</taxon>
        <taxon>Pezizomycotina</taxon>
        <taxon>Dothideomycetes</taxon>
        <taxon>Pleosporomycetidae</taxon>
        <taxon>Venturiales</taxon>
        <taxon>Venturiaceae</taxon>
        <taxon>Venturia</taxon>
    </lineage>
</organism>